<name>A0A8E2DKB2_9APHY</name>
<gene>
    <name evidence="1" type="ORF">OBBRIDRAFT_803403</name>
</gene>
<protein>
    <submittedName>
        <fullName evidence="1">Uncharacterized protein</fullName>
    </submittedName>
</protein>
<organism evidence="1 2">
    <name type="scientific">Obba rivulosa</name>
    <dbReference type="NCBI Taxonomy" id="1052685"/>
    <lineage>
        <taxon>Eukaryota</taxon>
        <taxon>Fungi</taxon>
        <taxon>Dikarya</taxon>
        <taxon>Basidiomycota</taxon>
        <taxon>Agaricomycotina</taxon>
        <taxon>Agaricomycetes</taxon>
        <taxon>Polyporales</taxon>
        <taxon>Gelatoporiaceae</taxon>
        <taxon>Obba</taxon>
    </lineage>
</organism>
<accession>A0A8E2DKB2</accession>
<reference evidence="1 2" key="1">
    <citation type="submission" date="2016-07" db="EMBL/GenBank/DDBJ databases">
        <title>Draft genome of the white-rot fungus Obba rivulosa 3A-2.</title>
        <authorList>
            <consortium name="DOE Joint Genome Institute"/>
            <person name="Miettinen O."/>
            <person name="Riley R."/>
            <person name="Acob R."/>
            <person name="Barry K."/>
            <person name="Cullen D."/>
            <person name="De Vries R."/>
            <person name="Hainaut M."/>
            <person name="Hatakka A."/>
            <person name="Henrissat B."/>
            <person name="Hilden K."/>
            <person name="Kuo R."/>
            <person name="Labutti K."/>
            <person name="Lipzen A."/>
            <person name="Makela M.R."/>
            <person name="Sandor L."/>
            <person name="Spatafora J.W."/>
            <person name="Grigoriev I.V."/>
            <person name="Hibbett D.S."/>
        </authorList>
    </citation>
    <scope>NUCLEOTIDE SEQUENCE [LARGE SCALE GENOMIC DNA]</scope>
    <source>
        <strain evidence="1 2">3A-2</strain>
    </source>
</reference>
<sequence length="242" mass="26294">MHAGLARIRACLAWPSPCRREHRCLNIAGAQAFRAAFLAALSAPRTSLCLFSPAPTENALRGPRPRPTSHLDRAVSELGLALARWRRWVAVSRVIGGGRQAAVQATSNVSVRPIANYGSVAGRVMCITIRDGGSQIQHIASSPGGFGEDPIWPLSAVSDDSRGAFRCMLLRVKRGVGVVGYRRVLTGMDKYRPIWNEGRLLQTVEAAVHSEPDRNQPDRNRSWALMLAASRPLSAPDDTINS</sequence>
<proteinExistence type="predicted"/>
<evidence type="ECO:0000313" key="1">
    <source>
        <dbReference type="EMBL" id="OCH91285.1"/>
    </source>
</evidence>
<evidence type="ECO:0000313" key="2">
    <source>
        <dbReference type="Proteomes" id="UP000250043"/>
    </source>
</evidence>
<keyword evidence="2" id="KW-1185">Reference proteome</keyword>
<dbReference type="EMBL" id="KV722388">
    <property type="protein sequence ID" value="OCH91285.1"/>
    <property type="molecule type" value="Genomic_DNA"/>
</dbReference>
<dbReference type="Proteomes" id="UP000250043">
    <property type="component" value="Unassembled WGS sequence"/>
</dbReference>
<dbReference type="AlphaFoldDB" id="A0A8E2DKB2"/>